<gene>
    <name evidence="1" type="ORF">PACLA_8A075285</name>
</gene>
<accession>A0A7D9HBY3</accession>
<dbReference type="SUPFAM" id="SSF56219">
    <property type="entry name" value="DNase I-like"/>
    <property type="match status" value="1"/>
</dbReference>
<organism evidence="1 2">
    <name type="scientific">Paramuricea clavata</name>
    <name type="common">Red gorgonian</name>
    <name type="synonym">Violescent sea-whip</name>
    <dbReference type="NCBI Taxonomy" id="317549"/>
    <lineage>
        <taxon>Eukaryota</taxon>
        <taxon>Metazoa</taxon>
        <taxon>Cnidaria</taxon>
        <taxon>Anthozoa</taxon>
        <taxon>Octocorallia</taxon>
        <taxon>Malacalcyonacea</taxon>
        <taxon>Plexauridae</taxon>
        <taxon>Paramuricea</taxon>
    </lineage>
</organism>
<evidence type="ECO:0000313" key="2">
    <source>
        <dbReference type="Proteomes" id="UP001152795"/>
    </source>
</evidence>
<dbReference type="AlphaFoldDB" id="A0A7D9HBY3"/>
<protein>
    <submittedName>
        <fullName evidence="1">Uncharacterized protein</fullName>
    </submittedName>
</protein>
<reference evidence="1" key="1">
    <citation type="submission" date="2020-04" db="EMBL/GenBank/DDBJ databases">
        <authorList>
            <person name="Alioto T."/>
            <person name="Alioto T."/>
            <person name="Gomez Garrido J."/>
        </authorList>
    </citation>
    <scope>NUCLEOTIDE SEQUENCE</scope>
    <source>
        <strain evidence="1">A484AB</strain>
    </source>
</reference>
<comment type="caution">
    <text evidence="1">The sequence shown here is derived from an EMBL/GenBank/DDBJ whole genome shotgun (WGS) entry which is preliminary data.</text>
</comment>
<dbReference type="OrthoDB" id="7476844at2759"/>
<sequence length="410" mass="47659">MPLENIGNDRIIVIKVKLPNQKALFVLGTYLPSINDSTSSYREYINTLEDSIAHLKSLGAVVLAGDFNAHIGNHGGPRSFKENCVNGPIETFHSNQGSTLSTTDHIFVNKEDLPLIKWCYVESDNCRNLSYHLPVICSWDVQLPLLTTRSKTAHTSLSWKSLLNETVKIRYQNSVKRRLESLENNGEDSVPYNIDTIEAEIASVTNLLHSAAQESIPRKKFRKNRRPYWKEGLNEFHKKSRECRKRWLQNGKSQDRENIYYREYKEAKRLFREELRKKIYLEEQKQLESLEKHYETDRSTFFKITSSIRKKKEVSIQMLEADRTLIYDPEEVLSVWKKHYSDLFTPKTNPKYDDEFRRFVEAKITEYESESFNAENDPLDNAFTEHEVLDVCSKLPNGKASGPDGLTYST</sequence>
<proteinExistence type="predicted"/>
<dbReference type="Proteomes" id="UP001152795">
    <property type="component" value="Unassembled WGS sequence"/>
</dbReference>
<dbReference type="Gene3D" id="3.60.10.10">
    <property type="entry name" value="Endonuclease/exonuclease/phosphatase"/>
    <property type="match status" value="1"/>
</dbReference>
<dbReference type="InterPro" id="IPR036691">
    <property type="entry name" value="Endo/exonu/phosph_ase_sf"/>
</dbReference>
<keyword evidence="2" id="KW-1185">Reference proteome</keyword>
<evidence type="ECO:0000313" key="1">
    <source>
        <dbReference type="EMBL" id="CAB3978650.1"/>
    </source>
</evidence>
<name>A0A7D9HBY3_PARCT</name>
<dbReference type="EMBL" id="CACRXK020000130">
    <property type="protein sequence ID" value="CAB3978650.1"/>
    <property type="molecule type" value="Genomic_DNA"/>
</dbReference>